<protein>
    <submittedName>
        <fullName evidence="2">Uncharacterized protein</fullName>
    </submittedName>
</protein>
<keyword evidence="3" id="KW-1185">Reference proteome</keyword>
<organism evidence="2 3">
    <name type="scientific">Nocardioides turkmenicus</name>
    <dbReference type="NCBI Taxonomy" id="2711220"/>
    <lineage>
        <taxon>Bacteria</taxon>
        <taxon>Bacillati</taxon>
        <taxon>Actinomycetota</taxon>
        <taxon>Actinomycetes</taxon>
        <taxon>Propionibacteriales</taxon>
        <taxon>Nocardioidaceae</taxon>
        <taxon>Nocardioides</taxon>
    </lineage>
</organism>
<proteinExistence type="predicted"/>
<sequence>MEQHPETLGRLAMTGSRSTGVNKPLVNKIKQVLIDDTVKVDKIHVDKPGAGTLGGSKTAETLETLMNLATERINSALSETSKAMVAFVDGLDDAVRAVEDADEDARKAFDNQMTTAVDLISQPFFDNLAKDARLNLPDVNLPFFPDLGAIEEAVTRSKFGQDEEG</sequence>
<dbReference type="Proteomes" id="UP000483261">
    <property type="component" value="Unassembled WGS sequence"/>
</dbReference>
<dbReference type="AlphaFoldDB" id="A0A6M1R4Z8"/>
<dbReference type="RefSeq" id="WP_165109377.1">
    <property type="nucleotide sequence ID" value="NZ_JAALAA010000002.1"/>
</dbReference>
<evidence type="ECO:0000313" key="3">
    <source>
        <dbReference type="Proteomes" id="UP000483261"/>
    </source>
</evidence>
<gene>
    <name evidence="2" type="ORF">G5C66_02430</name>
</gene>
<evidence type="ECO:0000256" key="1">
    <source>
        <dbReference type="SAM" id="MobiDB-lite"/>
    </source>
</evidence>
<name>A0A6M1R4Z8_9ACTN</name>
<feature type="region of interest" description="Disordered" evidence="1">
    <location>
        <begin position="1"/>
        <end position="20"/>
    </location>
</feature>
<dbReference type="EMBL" id="JAALAA010000002">
    <property type="protein sequence ID" value="NGN91597.1"/>
    <property type="molecule type" value="Genomic_DNA"/>
</dbReference>
<evidence type="ECO:0000313" key="2">
    <source>
        <dbReference type="EMBL" id="NGN91597.1"/>
    </source>
</evidence>
<comment type="caution">
    <text evidence="2">The sequence shown here is derived from an EMBL/GenBank/DDBJ whole genome shotgun (WGS) entry which is preliminary data.</text>
</comment>
<accession>A0A6M1R4Z8</accession>
<reference evidence="2 3" key="1">
    <citation type="submission" date="2020-02" db="EMBL/GenBank/DDBJ databases">
        <title>Whole-genome analyses of novel actinobacteria.</title>
        <authorList>
            <person name="Sahin N."/>
        </authorList>
    </citation>
    <scope>NUCLEOTIDE SEQUENCE [LARGE SCALE GENOMIC DNA]</scope>
    <source>
        <strain evidence="2 3">KC13</strain>
    </source>
</reference>